<dbReference type="Proteomes" id="UP000266677">
    <property type="component" value="Unassembled WGS sequence"/>
</dbReference>
<feature type="compositionally biased region" description="Basic and acidic residues" evidence="1">
    <location>
        <begin position="306"/>
        <end position="315"/>
    </location>
</feature>
<dbReference type="RefSeq" id="WP_120038314.1">
    <property type="nucleotide sequence ID" value="NZ_QZFU01000012.1"/>
</dbReference>
<proteinExistence type="predicted"/>
<feature type="region of interest" description="Disordered" evidence="1">
    <location>
        <begin position="226"/>
        <end position="442"/>
    </location>
</feature>
<organism evidence="2 3">
    <name type="scientific">Nocardia panacis</name>
    <dbReference type="NCBI Taxonomy" id="2340916"/>
    <lineage>
        <taxon>Bacteria</taxon>
        <taxon>Bacillati</taxon>
        <taxon>Actinomycetota</taxon>
        <taxon>Actinomycetes</taxon>
        <taxon>Mycobacteriales</taxon>
        <taxon>Nocardiaceae</taxon>
        <taxon>Nocardia</taxon>
    </lineage>
</organism>
<reference evidence="2 3" key="1">
    <citation type="submission" date="2018-09" db="EMBL/GenBank/DDBJ databases">
        <title>YIM PH21274 draft genome.</title>
        <authorList>
            <person name="Miao C."/>
        </authorList>
    </citation>
    <scope>NUCLEOTIDE SEQUENCE [LARGE SCALE GENOMIC DNA]</scope>
    <source>
        <strain evidence="2 3">YIM PH 21724</strain>
    </source>
</reference>
<accession>A0A3A4KUP6</accession>
<name>A0A3A4KUP6_9NOCA</name>
<feature type="compositionally biased region" description="Basic and acidic residues" evidence="1">
    <location>
        <begin position="402"/>
        <end position="424"/>
    </location>
</feature>
<comment type="caution">
    <text evidence="2">The sequence shown here is derived from an EMBL/GenBank/DDBJ whole genome shotgun (WGS) entry which is preliminary data.</text>
</comment>
<sequence length="442" mass="47522">MADDLFSSMGRAITDWIAGRSLEPGISPHDTQNEFNGRRDDVRKRAADIGFDGEYRPGSVVRWDNFERSDLATLRANVDKIDLDAVDELIAAWREVGRRETSSLGAFNAAMAKALDSAIWRGVARDAAAAALYQYSVRTAQFAHAVELTGNKLEELKTGLEPTKALVPYVPEQRSTVRNVRSWLAGRGWRDNEEAYNTAKTEAVRVLNTVYARVIRDTDTKVPIIPKAYNPVRESPGANGELSPRTDRESAGREPGTGQFETRPEPKSGTGQSETTPEPKSGTAQSNQEPRGESGSGVESPGIADEQPKRAKPPDTGDQVAPATTTPAGLAEQPRPGSNIPGAGPHSFDPTTHRTPSDPQRPFATLRPPPLARPEQIPAAGRAPASAQQPSGMPGMAPGAVGKRDDQERGRGVPDYLITKEHGEQVTGLDALPKAVPPVLGE</sequence>
<keyword evidence="3" id="KW-1185">Reference proteome</keyword>
<gene>
    <name evidence="2" type="ORF">D5S18_04680</name>
</gene>
<dbReference type="OrthoDB" id="4571863at2"/>
<dbReference type="EMBL" id="QZFU01000012">
    <property type="protein sequence ID" value="RJO78821.1"/>
    <property type="molecule type" value="Genomic_DNA"/>
</dbReference>
<dbReference type="AlphaFoldDB" id="A0A3A4KUP6"/>
<evidence type="ECO:0000256" key="1">
    <source>
        <dbReference type="SAM" id="MobiDB-lite"/>
    </source>
</evidence>
<evidence type="ECO:0000313" key="2">
    <source>
        <dbReference type="EMBL" id="RJO78821.1"/>
    </source>
</evidence>
<protein>
    <recommendedName>
        <fullName evidence="4">PPE domain-containing protein</fullName>
    </recommendedName>
</protein>
<evidence type="ECO:0008006" key="4">
    <source>
        <dbReference type="Google" id="ProtNLM"/>
    </source>
</evidence>
<feature type="compositionally biased region" description="Polar residues" evidence="1">
    <location>
        <begin position="269"/>
        <end position="289"/>
    </location>
</feature>
<evidence type="ECO:0000313" key="3">
    <source>
        <dbReference type="Proteomes" id="UP000266677"/>
    </source>
</evidence>